<organism evidence="6">
    <name type="scientific">Neobacillus citreus</name>
    <dbReference type="NCBI Taxonomy" id="2833578"/>
    <lineage>
        <taxon>Bacteria</taxon>
        <taxon>Bacillati</taxon>
        <taxon>Bacillota</taxon>
        <taxon>Bacilli</taxon>
        <taxon>Bacillales</taxon>
        <taxon>Bacillaceae</taxon>
        <taxon>Neobacillus</taxon>
    </lineage>
</organism>
<dbReference type="CDD" id="cd04186">
    <property type="entry name" value="GT_2_like_c"/>
    <property type="match status" value="1"/>
</dbReference>
<keyword evidence="4" id="KW-0808">Transferase</keyword>
<dbReference type="Proteomes" id="UP000677265">
    <property type="component" value="Unassembled WGS sequence"/>
</dbReference>
<keyword evidence="3" id="KW-0328">Glycosyltransferase</keyword>
<dbReference type="SUPFAM" id="SSF53448">
    <property type="entry name" value="Nucleotide-diphospho-sugar transferases"/>
    <property type="match status" value="1"/>
</dbReference>
<evidence type="ECO:0000313" key="8">
    <source>
        <dbReference type="Proteomes" id="UP000677265"/>
    </source>
</evidence>
<dbReference type="EMBL" id="JAGYPE020000099">
    <property type="protein sequence ID" value="MCH6269417.1"/>
    <property type="molecule type" value="Genomic_DNA"/>
</dbReference>
<dbReference type="EMBL" id="JAGYPE010000010">
    <property type="protein sequence ID" value="MBS4188258.1"/>
    <property type="molecule type" value="Genomic_DNA"/>
</dbReference>
<comment type="caution">
    <text evidence="6">The sequence shown here is derived from an EMBL/GenBank/DDBJ whole genome shotgun (WGS) entry which is preliminary data.</text>
</comment>
<dbReference type="InterPro" id="IPR001173">
    <property type="entry name" value="Glyco_trans_2-like"/>
</dbReference>
<evidence type="ECO:0000256" key="1">
    <source>
        <dbReference type="ARBA" id="ARBA00004776"/>
    </source>
</evidence>
<dbReference type="PANTHER" id="PTHR43179">
    <property type="entry name" value="RHAMNOSYLTRANSFERASE WBBL"/>
    <property type="match status" value="1"/>
</dbReference>
<evidence type="ECO:0000259" key="5">
    <source>
        <dbReference type="Pfam" id="PF00535"/>
    </source>
</evidence>
<dbReference type="AlphaFoldDB" id="A0A942YEZ9"/>
<gene>
    <name evidence="7" type="ORF">KHB02_028205</name>
    <name evidence="6" type="ORF">KHB02_43545</name>
</gene>
<dbReference type="Gene3D" id="3.90.550.10">
    <property type="entry name" value="Spore Coat Polysaccharide Biosynthesis Protein SpsA, Chain A"/>
    <property type="match status" value="1"/>
</dbReference>
<evidence type="ECO:0000313" key="6">
    <source>
        <dbReference type="EMBL" id="MBS4188258.1"/>
    </source>
</evidence>
<dbReference type="GO" id="GO:0016757">
    <property type="term" value="F:glycosyltransferase activity"/>
    <property type="evidence" value="ECO:0007669"/>
    <property type="project" value="UniProtKB-KW"/>
</dbReference>
<protein>
    <submittedName>
        <fullName evidence="6">Glycosyltransferase family 2 protein</fullName>
    </submittedName>
</protein>
<evidence type="ECO:0000313" key="7">
    <source>
        <dbReference type="EMBL" id="MCH6269417.1"/>
    </source>
</evidence>
<proteinExistence type="inferred from homology"/>
<sequence>MYTDGMPMISVIIINWNGINHLEKCLSSVEAQTYKNYEIIFVDNNSKDNSIQYVKDNYPNIKIIKLDDNYGFCKANNIGIKSSNGQFIALLNNDTEVDKDWLLELVKPIKREKNIKFVASRMMLFKDRGKIDNIGVDYTISGSVIERGRFQKLSNEHIVEKETLIACAGAALYNKDFFDEIGWFDEDFFYSYEDIDLSLRAYLYGGKGAYAPRSIVYHKLSATRKNSPLNTYYSQRNNEFVWLLNTPTSLLLLLSPFRLIYFIGSMLYFTRQGEVKAFLKAKIDVLRNLNRIVIKRKKVQSNKVLSAREYLRLMKKGFFLNKIKKLFLKLS</sequence>
<dbReference type="PANTHER" id="PTHR43179:SF12">
    <property type="entry name" value="GALACTOFURANOSYLTRANSFERASE GLFT2"/>
    <property type="match status" value="1"/>
</dbReference>
<keyword evidence="8" id="KW-1185">Reference proteome</keyword>
<accession>A0A942YEZ9</accession>
<dbReference type="Pfam" id="PF00535">
    <property type="entry name" value="Glycos_transf_2"/>
    <property type="match status" value="1"/>
</dbReference>
<evidence type="ECO:0000256" key="4">
    <source>
        <dbReference type="ARBA" id="ARBA00022679"/>
    </source>
</evidence>
<reference evidence="6" key="1">
    <citation type="submission" date="2021-05" db="EMBL/GenBank/DDBJ databases">
        <title>Novel Bacillus species.</title>
        <authorList>
            <person name="Liu G."/>
        </authorList>
    </citation>
    <scope>NUCLEOTIDE SEQUENCE</scope>
    <source>
        <strain evidence="6 8">FJAT-50051</strain>
    </source>
</reference>
<dbReference type="InterPro" id="IPR029044">
    <property type="entry name" value="Nucleotide-diphossugar_trans"/>
</dbReference>
<comment type="pathway">
    <text evidence="1">Cell wall biogenesis; cell wall polysaccharide biosynthesis.</text>
</comment>
<comment type="similarity">
    <text evidence="2">Belongs to the glycosyltransferase 2 family.</text>
</comment>
<dbReference type="RefSeq" id="WP_213148043.1">
    <property type="nucleotide sequence ID" value="NZ_JAGYPE020000099.1"/>
</dbReference>
<name>A0A942YEZ9_9BACI</name>
<evidence type="ECO:0000256" key="3">
    <source>
        <dbReference type="ARBA" id="ARBA00022676"/>
    </source>
</evidence>
<evidence type="ECO:0000256" key="2">
    <source>
        <dbReference type="ARBA" id="ARBA00006739"/>
    </source>
</evidence>
<feature type="domain" description="Glycosyltransferase 2-like" evidence="5">
    <location>
        <begin position="10"/>
        <end position="181"/>
    </location>
</feature>